<dbReference type="GO" id="GO:0022857">
    <property type="term" value="F:transmembrane transporter activity"/>
    <property type="evidence" value="ECO:0007669"/>
    <property type="project" value="InterPro"/>
</dbReference>
<dbReference type="InterPro" id="IPR011701">
    <property type="entry name" value="MFS"/>
</dbReference>
<comment type="caution">
    <text evidence="9">The sequence shown here is derived from an EMBL/GenBank/DDBJ whole genome shotgun (WGS) entry which is preliminary data.</text>
</comment>
<dbReference type="GO" id="GO:0005886">
    <property type="term" value="C:plasma membrane"/>
    <property type="evidence" value="ECO:0007669"/>
    <property type="project" value="TreeGrafter"/>
</dbReference>
<feature type="transmembrane region" description="Helical" evidence="7">
    <location>
        <begin position="176"/>
        <end position="198"/>
    </location>
</feature>
<feature type="transmembrane region" description="Helical" evidence="7">
    <location>
        <begin position="152"/>
        <end position="170"/>
    </location>
</feature>
<dbReference type="InterPro" id="IPR020846">
    <property type="entry name" value="MFS_dom"/>
</dbReference>
<dbReference type="Pfam" id="PF07690">
    <property type="entry name" value="MFS_1"/>
    <property type="match status" value="1"/>
</dbReference>
<sequence>MADIRVTGKDEPEEAGDDADAVLHPAKAGVQETEKPSAEAVPSASQQSVKPALVEEAVEAPASDAPQAPAAPPVPPAKPFLLSAAFVCASLLMWITQGIGLNMVAVNIPQIQGGLGATTAETTWLLAAYMAPNVSLTLFLMKIRTQYGLRRFTELGLLTFVVVTSLHWFIHDLNSALIVRFFSGAAASPMSTLGFFYMLEAFPPSKKMSWGLCLALTCTTLGAPLSRIISPILLDAGLWQQLYMLEIGLAMLCFATVYTLKLTPIPHQKVLEKLDFISYPLIATGFGLLAMMLVVGRLYWWLEAPWIGICLAVAFAALALAAAIEFNRENPLINIRWLTSRQTLTFTGMLLVFRLVLSEQTAGATGMFQALGIYNEQSTGLYWVLIISSFMGGISCAMVIRPGREAYIYAVALILIMTGAFMDGHANNLTRPEMMYLSQAMISFGGALFLPPAMAAGLMSALKNGPAYITSFIVIFIFTQSVGGLFGSAVFGSFVTWRQQHHMRALYDQIVLTDPLVTLRISQLSAAISKVITDPAYIQAEGAMLLGQQIAKEATVLSYNDLFLLVSAIAALTLAILIIRRAVFPVIGKLWRLIHGRAIAQPA</sequence>
<proteinExistence type="predicted"/>
<feature type="transmembrane region" description="Helical" evidence="7">
    <location>
        <begin position="281"/>
        <end position="300"/>
    </location>
</feature>
<dbReference type="Gene3D" id="1.20.1250.20">
    <property type="entry name" value="MFS general substrate transporter like domains"/>
    <property type="match status" value="1"/>
</dbReference>
<evidence type="ECO:0000256" key="2">
    <source>
        <dbReference type="ARBA" id="ARBA00022448"/>
    </source>
</evidence>
<evidence type="ECO:0000256" key="1">
    <source>
        <dbReference type="ARBA" id="ARBA00004127"/>
    </source>
</evidence>
<evidence type="ECO:0000259" key="8">
    <source>
        <dbReference type="PROSITE" id="PS50850"/>
    </source>
</evidence>
<feature type="region of interest" description="Disordered" evidence="6">
    <location>
        <begin position="1"/>
        <end position="71"/>
    </location>
</feature>
<dbReference type="PANTHER" id="PTHR23501">
    <property type="entry name" value="MAJOR FACILITATOR SUPERFAMILY"/>
    <property type="match status" value="1"/>
</dbReference>
<feature type="transmembrane region" description="Helical" evidence="7">
    <location>
        <begin position="80"/>
        <end position="103"/>
    </location>
</feature>
<feature type="domain" description="Major facilitator superfamily (MFS) profile" evidence="8">
    <location>
        <begin position="86"/>
        <end position="585"/>
    </location>
</feature>
<feature type="compositionally biased region" description="Acidic residues" evidence="6">
    <location>
        <begin position="11"/>
        <end position="20"/>
    </location>
</feature>
<feature type="transmembrane region" description="Helical" evidence="7">
    <location>
        <begin position="242"/>
        <end position="260"/>
    </location>
</feature>
<comment type="subcellular location">
    <subcellularLocation>
        <location evidence="1">Endomembrane system</location>
        <topology evidence="1">Multi-pass membrane protein</topology>
    </subcellularLocation>
</comment>
<feature type="transmembrane region" description="Helical" evidence="7">
    <location>
        <begin position="380"/>
        <end position="399"/>
    </location>
</feature>
<keyword evidence="2" id="KW-0813">Transport</keyword>
<feature type="compositionally biased region" description="Low complexity" evidence="6">
    <location>
        <begin position="51"/>
        <end position="68"/>
    </location>
</feature>
<dbReference type="EMBL" id="JACHIL010000007">
    <property type="protein sequence ID" value="MBB5092781.1"/>
    <property type="molecule type" value="Genomic_DNA"/>
</dbReference>
<feature type="transmembrane region" description="Helical" evidence="7">
    <location>
        <begin position="467"/>
        <end position="494"/>
    </location>
</feature>
<evidence type="ECO:0000313" key="10">
    <source>
        <dbReference type="Proteomes" id="UP000531231"/>
    </source>
</evidence>
<feature type="transmembrane region" description="Helical" evidence="7">
    <location>
        <begin position="434"/>
        <end position="455"/>
    </location>
</feature>
<name>A0A7W8ALZ9_9HYPH</name>
<keyword evidence="4 7" id="KW-1133">Transmembrane helix</keyword>
<feature type="transmembrane region" description="Helical" evidence="7">
    <location>
        <begin position="406"/>
        <end position="422"/>
    </location>
</feature>
<evidence type="ECO:0000313" key="9">
    <source>
        <dbReference type="EMBL" id="MBB5092781.1"/>
    </source>
</evidence>
<keyword evidence="3 7" id="KW-0812">Transmembrane</keyword>
<dbReference type="PANTHER" id="PTHR23501:SF191">
    <property type="entry name" value="VACUOLAR BASIC AMINO ACID TRANSPORTER 4"/>
    <property type="match status" value="1"/>
</dbReference>
<dbReference type="AlphaFoldDB" id="A0A7W8ALZ9"/>
<gene>
    <name evidence="9" type="ORF">HNQ68_003344</name>
</gene>
<feature type="transmembrane region" description="Helical" evidence="7">
    <location>
        <begin position="562"/>
        <end position="583"/>
    </location>
</feature>
<dbReference type="GO" id="GO:0012505">
    <property type="term" value="C:endomembrane system"/>
    <property type="evidence" value="ECO:0007669"/>
    <property type="project" value="UniProtKB-SubCell"/>
</dbReference>
<reference evidence="9 10" key="1">
    <citation type="submission" date="2020-08" db="EMBL/GenBank/DDBJ databases">
        <title>Genomic Encyclopedia of Type Strains, Phase IV (KMG-IV): sequencing the most valuable type-strain genomes for metagenomic binning, comparative biology and taxonomic classification.</title>
        <authorList>
            <person name="Goeker M."/>
        </authorList>
    </citation>
    <scope>NUCLEOTIDE SEQUENCE [LARGE SCALE GENOMIC DNA]</scope>
    <source>
        <strain evidence="9 10">DSM 25620</strain>
    </source>
</reference>
<evidence type="ECO:0000256" key="4">
    <source>
        <dbReference type="ARBA" id="ARBA00022989"/>
    </source>
</evidence>
<dbReference type="PROSITE" id="PS50850">
    <property type="entry name" value="MFS"/>
    <property type="match status" value="1"/>
</dbReference>
<feature type="transmembrane region" description="Helical" evidence="7">
    <location>
        <begin position="210"/>
        <end position="230"/>
    </location>
</feature>
<feature type="transmembrane region" description="Helical" evidence="7">
    <location>
        <begin position="123"/>
        <end position="140"/>
    </location>
</feature>
<protein>
    <submittedName>
        <fullName evidence="9">MFS family permease</fullName>
    </submittedName>
</protein>
<accession>A0A7W8ALZ9</accession>
<feature type="compositionally biased region" description="Basic and acidic residues" evidence="6">
    <location>
        <begin position="1"/>
        <end position="10"/>
    </location>
</feature>
<evidence type="ECO:0000256" key="7">
    <source>
        <dbReference type="SAM" id="Phobius"/>
    </source>
</evidence>
<organism evidence="9 10">
    <name type="scientific">Pseudochrobactrum saccharolyticum</name>
    <dbReference type="NCBI Taxonomy" id="354352"/>
    <lineage>
        <taxon>Bacteria</taxon>
        <taxon>Pseudomonadati</taxon>
        <taxon>Pseudomonadota</taxon>
        <taxon>Alphaproteobacteria</taxon>
        <taxon>Hyphomicrobiales</taxon>
        <taxon>Brucellaceae</taxon>
        <taxon>Pseudochrobactrum</taxon>
    </lineage>
</organism>
<dbReference type="InterPro" id="IPR036259">
    <property type="entry name" value="MFS_trans_sf"/>
</dbReference>
<evidence type="ECO:0000256" key="5">
    <source>
        <dbReference type="ARBA" id="ARBA00023136"/>
    </source>
</evidence>
<keyword evidence="5 7" id="KW-0472">Membrane</keyword>
<feature type="transmembrane region" description="Helical" evidence="7">
    <location>
        <begin position="306"/>
        <end position="326"/>
    </location>
</feature>
<dbReference type="SUPFAM" id="SSF103473">
    <property type="entry name" value="MFS general substrate transporter"/>
    <property type="match status" value="1"/>
</dbReference>
<evidence type="ECO:0000256" key="3">
    <source>
        <dbReference type="ARBA" id="ARBA00022692"/>
    </source>
</evidence>
<dbReference type="Proteomes" id="UP000531231">
    <property type="component" value="Unassembled WGS sequence"/>
</dbReference>
<keyword evidence="10" id="KW-1185">Reference proteome</keyword>
<evidence type="ECO:0000256" key="6">
    <source>
        <dbReference type="SAM" id="MobiDB-lite"/>
    </source>
</evidence>